<comment type="similarity">
    <text evidence="1 5">Belongs to the acylphosphatase family.</text>
</comment>
<reference evidence="8 10" key="2">
    <citation type="submission" date="2019-03" db="EMBL/GenBank/DDBJ databases">
        <title>Genomic Encyclopedia of Type Strains, Phase IV (KMG-IV): sequencing the most valuable type-strain genomes for metagenomic binning, comparative biology and taxonomic classification.</title>
        <authorList>
            <person name="Goeker M."/>
        </authorList>
    </citation>
    <scope>NUCLEOTIDE SEQUENCE [LARGE SCALE GENOMIC DNA]</scope>
    <source>
        <strain evidence="8 10">DSM 101483</strain>
    </source>
</reference>
<organism evidence="8 10">
    <name type="scientific">Pseudodesulfovibrio indicus</name>
    <dbReference type="NCBI Taxonomy" id="1716143"/>
    <lineage>
        <taxon>Bacteria</taxon>
        <taxon>Pseudomonadati</taxon>
        <taxon>Thermodesulfobacteriota</taxon>
        <taxon>Desulfovibrionia</taxon>
        <taxon>Desulfovibrionales</taxon>
        <taxon>Desulfovibrionaceae</taxon>
    </lineage>
</organism>
<proteinExistence type="inferred from homology"/>
<dbReference type="EC" id="3.6.1.7" evidence="2"/>
<protein>
    <recommendedName>
        <fullName evidence="2">acylphosphatase</fullName>
        <ecNumber evidence="2">3.6.1.7</ecNumber>
    </recommendedName>
</protein>
<dbReference type="Proteomes" id="UP000295506">
    <property type="component" value="Unassembled WGS sequence"/>
</dbReference>
<evidence type="ECO:0000313" key="8">
    <source>
        <dbReference type="EMBL" id="TDT90997.1"/>
    </source>
</evidence>
<name>A0A126QSE9_9BACT</name>
<dbReference type="EMBL" id="CP014206">
    <property type="protein sequence ID" value="AMK12679.1"/>
    <property type="molecule type" value="Genomic_DNA"/>
</dbReference>
<comment type="caution">
    <text evidence="4">Lacks conserved residue(s) required for the propagation of feature annotation.</text>
</comment>
<dbReference type="KEGG" id="dej:AWY79_16980"/>
<dbReference type="PROSITE" id="PS51160">
    <property type="entry name" value="ACYLPHOSPHATASE_3"/>
    <property type="match status" value="1"/>
</dbReference>
<evidence type="ECO:0000259" key="6">
    <source>
        <dbReference type="PROSITE" id="PS51160"/>
    </source>
</evidence>
<dbReference type="Pfam" id="PF00708">
    <property type="entry name" value="Acylphosphatase"/>
    <property type="match status" value="1"/>
</dbReference>
<keyword evidence="9" id="KW-1185">Reference proteome</keyword>
<dbReference type="OrthoDB" id="5295388at2"/>
<evidence type="ECO:0000256" key="3">
    <source>
        <dbReference type="ARBA" id="ARBA00047645"/>
    </source>
</evidence>
<dbReference type="Gene3D" id="3.30.70.100">
    <property type="match status" value="1"/>
</dbReference>
<evidence type="ECO:0000256" key="1">
    <source>
        <dbReference type="ARBA" id="ARBA00005614"/>
    </source>
</evidence>
<accession>A0A126QSE9</accession>
<dbReference type="InterPro" id="IPR020456">
    <property type="entry name" value="Acylphosphatase"/>
</dbReference>
<evidence type="ECO:0000313" key="7">
    <source>
        <dbReference type="EMBL" id="AMK12679.1"/>
    </source>
</evidence>
<dbReference type="AlphaFoldDB" id="A0A126QSE9"/>
<evidence type="ECO:0000256" key="5">
    <source>
        <dbReference type="RuleBase" id="RU004168"/>
    </source>
</evidence>
<sequence length="90" mass="10213">MLSYTCIVEGKVTGGNFQSWALSTAQRLNLKGWVRNVADHKAEILIQGDAKDFAVFRELLKTEAPIVDRGEITCNSLDYEKEYDKFEIRG</sequence>
<dbReference type="PANTHER" id="PTHR47268">
    <property type="entry name" value="ACYLPHOSPHATASE"/>
    <property type="match status" value="1"/>
</dbReference>
<reference evidence="7 9" key="1">
    <citation type="journal article" date="2016" name="Front. Microbiol.">
        <title>Genome Sequence of the Piezophilic, Mesophilic Sulfate-Reducing Bacterium Desulfovibrio indicus J2T.</title>
        <authorList>
            <person name="Cao J."/>
            <person name="Maignien L."/>
            <person name="Shao Z."/>
            <person name="Alain K."/>
            <person name="Jebbar M."/>
        </authorList>
    </citation>
    <scope>NUCLEOTIDE SEQUENCE [LARGE SCALE GENOMIC DNA]</scope>
    <source>
        <strain evidence="7 9">J2</strain>
    </source>
</reference>
<feature type="domain" description="Acylphosphatase-like" evidence="6">
    <location>
        <begin position="3"/>
        <end position="90"/>
    </location>
</feature>
<evidence type="ECO:0000313" key="9">
    <source>
        <dbReference type="Proteomes" id="UP000055611"/>
    </source>
</evidence>
<evidence type="ECO:0000256" key="2">
    <source>
        <dbReference type="ARBA" id="ARBA00012150"/>
    </source>
</evidence>
<dbReference type="RefSeq" id="WP_066806500.1">
    <property type="nucleotide sequence ID" value="NZ_CP014206.1"/>
</dbReference>
<comment type="catalytic activity">
    <reaction evidence="3">
        <text>an acyl phosphate + H2O = a carboxylate + phosphate + H(+)</text>
        <dbReference type="Rhea" id="RHEA:14965"/>
        <dbReference type="ChEBI" id="CHEBI:15377"/>
        <dbReference type="ChEBI" id="CHEBI:15378"/>
        <dbReference type="ChEBI" id="CHEBI:29067"/>
        <dbReference type="ChEBI" id="CHEBI:43474"/>
        <dbReference type="ChEBI" id="CHEBI:59918"/>
        <dbReference type="EC" id="3.6.1.7"/>
    </reaction>
</comment>
<dbReference type="PANTHER" id="PTHR47268:SF4">
    <property type="entry name" value="ACYLPHOSPHATASE"/>
    <property type="match status" value="1"/>
</dbReference>
<dbReference type="GO" id="GO:0003998">
    <property type="term" value="F:acylphosphatase activity"/>
    <property type="evidence" value="ECO:0007669"/>
    <property type="project" value="UniProtKB-EC"/>
</dbReference>
<dbReference type="SUPFAM" id="SSF54975">
    <property type="entry name" value="Acylphosphatase/BLUF domain-like"/>
    <property type="match status" value="1"/>
</dbReference>
<evidence type="ECO:0000313" key="10">
    <source>
        <dbReference type="Proteomes" id="UP000295506"/>
    </source>
</evidence>
<evidence type="ECO:0000256" key="4">
    <source>
        <dbReference type="PROSITE-ProRule" id="PRU00520"/>
    </source>
</evidence>
<dbReference type="InterPro" id="IPR036046">
    <property type="entry name" value="Acylphosphatase-like_dom_sf"/>
</dbReference>
<dbReference type="Proteomes" id="UP000055611">
    <property type="component" value="Chromosome"/>
</dbReference>
<gene>
    <name evidence="7" type="ORF">AWY79_16980</name>
    <name evidence="8" type="ORF">EDC59_102432</name>
</gene>
<dbReference type="EMBL" id="SOBK01000002">
    <property type="protein sequence ID" value="TDT90997.1"/>
    <property type="molecule type" value="Genomic_DNA"/>
</dbReference>
<dbReference type="InterPro" id="IPR001792">
    <property type="entry name" value="Acylphosphatase-like_dom"/>
</dbReference>